<dbReference type="EMBL" id="OX459962">
    <property type="protein sequence ID" value="CAI9167352.1"/>
    <property type="molecule type" value="Genomic_DNA"/>
</dbReference>
<accession>A0ABN8Z3E6</accession>
<organism evidence="2 3">
    <name type="scientific">Rangifer tarandus platyrhynchus</name>
    <name type="common">Svalbard reindeer</name>
    <dbReference type="NCBI Taxonomy" id="3082113"/>
    <lineage>
        <taxon>Eukaryota</taxon>
        <taxon>Metazoa</taxon>
        <taxon>Chordata</taxon>
        <taxon>Craniata</taxon>
        <taxon>Vertebrata</taxon>
        <taxon>Euteleostomi</taxon>
        <taxon>Mammalia</taxon>
        <taxon>Eutheria</taxon>
        <taxon>Laurasiatheria</taxon>
        <taxon>Artiodactyla</taxon>
        <taxon>Ruminantia</taxon>
        <taxon>Pecora</taxon>
        <taxon>Cervidae</taxon>
        <taxon>Odocoileinae</taxon>
        <taxon>Rangifer</taxon>
    </lineage>
</organism>
<feature type="region of interest" description="Disordered" evidence="1">
    <location>
        <begin position="1"/>
        <end position="50"/>
    </location>
</feature>
<evidence type="ECO:0000313" key="3">
    <source>
        <dbReference type="Proteomes" id="UP001176941"/>
    </source>
</evidence>
<dbReference type="Proteomes" id="UP001176941">
    <property type="component" value="Chromosome 26"/>
</dbReference>
<protein>
    <submittedName>
        <fullName evidence="2">Uncharacterized protein</fullName>
    </submittedName>
</protein>
<name>A0ABN8Z3E6_RANTA</name>
<keyword evidence="3" id="KW-1185">Reference proteome</keyword>
<reference evidence="2" key="1">
    <citation type="submission" date="2023-04" db="EMBL/GenBank/DDBJ databases">
        <authorList>
            <consortium name="ELIXIR-Norway"/>
        </authorList>
    </citation>
    <scope>NUCLEOTIDE SEQUENCE [LARGE SCALE GENOMIC DNA]</scope>
</reference>
<gene>
    <name evidence="2" type="ORF">MRATA1EN1_LOCUS16314</name>
</gene>
<sequence length="170" mass="17408">MIPAKGGQGSDSLAGSGRRASDLSLGVGGKMGRGRPFLGPLHTGPKEECGLLPRVPGNAMRVGQPQRDTSISPHLSQPQEIAAGPSICVPPTETDGQPGNWQCLGCVMSSPVWTDGQGRTSVQQPAAGRMDASLGPMEPAWPQSRRSDGHLEGPAKAGLGSRPSGVSPAE</sequence>
<evidence type="ECO:0000256" key="1">
    <source>
        <dbReference type="SAM" id="MobiDB-lite"/>
    </source>
</evidence>
<proteinExistence type="predicted"/>
<evidence type="ECO:0000313" key="2">
    <source>
        <dbReference type="EMBL" id="CAI9167352.1"/>
    </source>
</evidence>
<feature type="region of interest" description="Disordered" evidence="1">
    <location>
        <begin position="114"/>
        <end position="170"/>
    </location>
</feature>